<dbReference type="InterPro" id="IPR000477">
    <property type="entry name" value="RT_dom"/>
</dbReference>
<reference evidence="4 5" key="1">
    <citation type="journal article" date="2018" name="Arch. Microbiol.">
        <title>New insights into the metabolic potential of the phototrophic purple bacterium Rhodopila globiformis DSM 161(T) from its draft genome sequence and evidence for a vanadium-dependent nitrogenase.</title>
        <authorList>
            <person name="Imhoff J.F."/>
            <person name="Rahn T."/>
            <person name="Kunzel S."/>
            <person name="Neulinger S.C."/>
        </authorList>
    </citation>
    <scope>NUCLEOTIDE SEQUENCE [LARGE SCALE GENOMIC DNA]</scope>
    <source>
        <strain evidence="4 5">DSM 16996</strain>
    </source>
</reference>
<dbReference type="SUPFAM" id="SSF56672">
    <property type="entry name" value="DNA/RNA polymerases"/>
    <property type="match status" value="1"/>
</dbReference>
<feature type="compositionally biased region" description="Basic residues" evidence="2">
    <location>
        <begin position="97"/>
        <end position="110"/>
    </location>
</feature>
<dbReference type="OrthoDB" id="9793236at2"/>
<sequence length="506" mass="58495">MDSGDQADQAWLLGIQRKLYQWSSTNPDDTYGDLWNWIIDRRNLRIAWQRIARNKGSRTAGVDGMTVASIRATMGEEAFIEHLRDDLRNGRYQPSPSRRKLIPKPGKPGKFRPLGIPTVRDRVVQGAVKNLLEPIFEANFWHISYGFRPGRGCHGALEHIRMSMRPRAKAEDGRRQRTPYTWIIEGDIKGCFDNIDHHKLMQRVRARIGDIKVTRLLGQFLKAGVLAEGIVLPTAYGTPQGGVISPLLANIALGVIEERYERWTHHRQKIRAHRSCDPVTAAMQARMTDRKAGRPVFFPIRYADDFIVLVAGTREQAEHEKAALAGYLLETMGLELSIEKTRVSDPTEGFDFLGHRVRYKWHPRFGYMPRIEIPTEKRADIRYKVKQLTLRSTVGWSLTHLLQKLNPILRGWGNYFRFCTGASDLFANIDHYVGDRIWRWLMKKHQSLSRKKTIIRRLPSRLRPTRRVWRKGRTEQFLLSSLTVQRFRRGWMHAPAYALVPGKPDA</sequence>
<gene>
    <name evidence="4" type="ORF">CCR94_10520</name>
</gene>
<dbReference type="Pfam" id="PF00078">
    <property type="entry name" value="RVT_1"/>
    <property type="match status" value="1"/>
</dbReference>
<dbReference type="Proteomes" id="UP000239089">
    <property type="component" value="Unassembled WGS sequence"/>
</dbReference>
<dbReference type="RefSeq" id="WP_104507828.1">
    <property type="nucleotide sequence ID" value="NZ_JACIGC010000046.1"/>
</dbReference>
<keyword evidence="4" id="KW-0548">Nucleotidyltransferase</keyword>
<dbReference type="EMBL" id="NHSJ01000067">
    <property type="protein sequence ID" value="PPQ31023.1"/>
    <property type="molecule type" value="Genomic_DNA"/>
</dbReference>
<dbReference type="PANTHER" id="PTHR34047:SF8">
    <property type="entry name" value="PROTEIN YKFC"/>
    <property type="match status" value="1"/>
</dbReference>
<dbReference type="GO" id="GO:0003964">
    <property type="term" value="F:RNA-directed DNA polymerase activity"/>
    <property type="evidence" value="ECO:0007669"/>
    <property type="project" value="UniProtKB-KW"/>
</dbReference>
<proteinExistence type="inferred from homology"/>
<keyword evidence="5" id="KW-1185">Reference proteome</keyword>
<evidence type="ECO:0000256" key="1">
    <source>
        <dbReference type="ARBA" id="ARBA00034120"/>
    </source>
</evidence>
<feature type="region of interest" description="Disordered" evidence="2">
    <location>
        <begin position="88"/>
        <end position="114"/>
    </location>
</feature>
<keyword evidence="4" id="KW-0808">Transferase</keyword>
<keyword evidence="4" id="KW-0695">RNA-directed DNA polymerase</keyword>
<comment type="similarity">
    <text evidence="1">Belongs to the bacterial reverse transcriptase family.</text>
</comment>
<evidence type="ECO:0000256" key="2">
    <source>
        <dbReference type="SAM" id="MobiDB-lite"/>
    </source>
</evidence>
<dbReference type="Pfam" id="PF08388">
    <property type="entry name" value="GIIM"/>
    <property type="match status" value="1"/>
</dbReference>
<evidence type="ECO:0000313" key="4">
    <source>
        <dbReference type="EMBL" id="PPQ31023.1"/>
    </source>
</evidence>
<evidence type="ECO:0000259" key="3">
    <source>
        <dbReference type="PROSITE" id="PS50878"/>
    </source>
</evidence>
<evidence type="ECO:0000313" key="5">
    <source>
        <dbReference type="Proteomes" id="UP000239089"/>
    </source>
</evidence>
<dbReference type="InterPro" id="IPR013597">
    <property type="entry name" value="Mat_intron_G2"/>
</dbReference>
<dbReference type="InterPro" id="IPR051083">
    <property type="entry name" value="GrpII_Intron_Splice-Mob/Def"/>
</dbReference>
<organism evidence="4 5">
    <name type="scientific">Rhodoblastus sphagnicola</name>
    <dbReference type="NCBI Taxonomy" id="333368"/>
    <lineage>
        <taxon>Bacteria</taxon>
        <taxon>Pseudomonadati</taxon>
        <taxon>Pseudomonadota</taxon>
        <taxon>Alphaproteobacteria</taxon>
        <taxon>Hyphomicrobiales</taxon>
        <taxon>Rhodoblastaceae</taxon>
        <taxon>Rhodoblastus</taxon>
    </lineage>
</organism>
<dbReference type="InterPro" id="IPR030931">
    <property type="entry name" value="Group_II_RT_mat"/>
</dbReference>
<dbReference type="InterPro" id="IPR043502">
    <property type="entry name" value="DNA/RNA_pol_sf"/>
</dbReference>
<dbReference type="PROSITE" id="PS50878">
    <property type="entry name" value="RT_POL"/>
    <property type="match status" value="1"/>
</dbReference>
<comment type="caution">
    <text evidence="4">The sequence shown here is derived from an EMBL/GenBank/DDBJ whole genome shotgun (WGS) entry which is preliminary data.</text>
</comment>
<name>A0A2S6N8S8_9HYPH</name>
<feature type="domain" description="Reverse transcriptase" evidence="3">
    <location>
        <begin position="83"/>
        <end position="357"/>
    </location>
</feature>
<accession>A0A2S6N8S8</accession>
<dbReference type="AlphaFoldDB" id="A0A2S6N8S8"/>
<dbReference type="NCBIfam" id="TIGR04416">
    <property type="entry name" value="group_II_RT_mat"/>
    <property type="match status" value="1"/>
</dbReference>
<dbReference type="CDD" id="cd01651">
    <property type="entry name" value="RT_G2_intron"/>
    <property type="match status" value="1"/>
</dbReference>
<protein>
    <submittedName>
        <fullName evidence="4">Group II intron reverse transcriptase/maturase</fullName>
    </submittedName>
</protein>
<dbReference type="PANTHER" id="PTHR34047">
    <property type="entry name" value="NUCLEAR INTRON MATURASE 1, MITOCHONDRIAL-RELATED"/>
    <property type="match status" value="1"/>
</dbReference>